<proteinExistence type="predicted"/>
<dbReference type="GO" id="GO:0005886">
    <property type="term" value="C:plasma membrane"/>
    <property type="evidence" value="ECO:0007669"/>
    <property type="project" value="TreeGrafter"/>
</dbReference>
<dbReference type="PROSITE" id="PS01285">
    <property type="entry name" value="FA58C_1"/>
    <property type="match status" value="1"/>
</dbReference>
<dbReference type="SUPFAM" id="SSF49785">
    <property type="entry name" value="Galactose-binding domain-like"/>
    <property type="match status" value="2"/>
</dbReference>
<gene>
    <name evidence="3" type="primary">LOC107758461</name>
</gene>
<dbReference type="InterPro" id="IPR000421">
    <property type="entry name" value="FA58C"/>
</dbReference>
<dbReference type="AlphaFoldDB" id="A0A673KAU1"/>
<dbReference type="PANTHER" id="PTHR46806">
    <property type="entry name" value="F5/8 TYPE C DOMAIN-CONTAINING PROTEIN"/>
    <property type="match status" value="1"/>
</dbReference>
<protein>
    <submittedName>
        <fullName evidence="3">Coagulation factor VIII-like</fullName>
    </submittedName>
</protein>
<name>A0A673KAU1_9TELE</name>
<dbReference type="PROSITE" id="PS01286">
    <property type="entry name" value="FA58C_2"/>
    <property type="match status" value="2"/>
</dbReference>
<dbReference type="PROSITE" id="PS50022">
    <property type="entry name" value="FA58C_3"/>
    <property type="match status" value="2"/>
</dbReference>
<feature type="domain" description="F5/8 type C" evidence="2">
    <location>
        <begin position="56"/>
        <end position="210"/>
    </location>
</feature>
<dbReference type="CDD" id="cd00057">
    <property type="entry name" value="FA58C"/>
    <property type="match status" value="1"/>
</dbReference>
<dbReference type="InterPro" id="IPR050633">
    <property type="entry name" value="Neuropilin_MCO_CoagFactor"/>
</dbReference>
<evidence type="ECO:0000256" key="1">
    <source>
        <dbReference type="ARBA" id="ARBA00023157"/>
    </source>
</evidence>
<keyword evidence="4" id="KW-1185">Reference proteome</keyword>
<dbReference type="PANTHER" id="PTHR46806:SF7">
    <property type="entry name" value="COAGULATION FACTOR VIII"/>
    <property type="match status" value="1"/>
</dbReference>
<dbReference type="FunFam" id="2.60.120.260:FF:000002">
    <property type="entry name" value="Coagulation factor VIII"/>
    <property type="match status" value="1"/>
</dbReference>
<reference evidence="3" key="1">
    <citation type="submission" date="2025-08" db="UniProtKB">
        <authorList>
            <consortium name="Ensembl"/>
        </authorList>
    </citation>
    <scope>IDENTIFICATION</scope>
</reference>
<evidence type="ECO:0000313" key="3">
    <source>
        <dbReference type="Ensembl" id="ENSSRHP00000059744.1"/>
    </source>
</evidence>
<evidence type="ECO:0000313" key="4">
    <source>
        <dbReference type="Proteomes" id="UP000472270"/>
    </source>
</evidence>
<organism evidence="3 4">
    <name type="scientific">Sinocyclocheilus rhinocerous</name>
    <dbReference type="NCBI Taxonomy" id="307959"/>
    <lineage>
        <taxon>Eukaryota</taxon>
        <taxon>Metazoa</taxon>
        <taxon>Chordata</taxon>
        <taxon>Craniata</taxon>
        <taxon>Vertebrata</taxon>
        <taxon>Euteleostomi</taxon>
        <taxon>Actinopterygii</taxon>
        <taxon>Neopterygii</taxon>
        <taxon>Teleostei</taxon>
        <taxon>Ostariophysi</taxon>
        <taxon>Cypriniformes</taxon>
        <taxon>Cyprinidae</taxon>
        <taxon>Cyprininae</taxon>
        <taxon>Sinocyclocheilus</taxon>
    </lineage>
</organism>
<feature type="domain" description="F5/8 type C" evidence="2">
    <location>
        <begin position="1"/>
        <end position="51"/>
    </location>
</feature>
<dbReference type="InterPro" id="IPR008979">
    <property type="entry name" value="Galactose-bd-like_sf"/>
</dbReference>
<evidence type="ECO:0000259" key="2">
    <source>
        <dbReference type="PROSITE" id="PS50022"/>
    </source>
</evidence>
<sequence>MMKRTPTNYFSNETDLIKENLFSPPVVGRYIRIHPLTFQKKPTLRIELLGCDLNSCSMPLGMERRLIPSSSISASSFLNKWLLSWSPDLARLHQEGRANAWRPKTNNPHEWLQVDFLSMKRVTGVVTQGARSALKPMTVTEFTVSISNEGHRWTSVKEQGTDSEKIFEGNSEHDEEALNVFDPPLFTRFIRIHPKGWVNDIALRLELLGCDTQPTL</sequence>
<dbReference type="GO" id="GO:0038023">
    <property type="term" value="F:signaling receptor activity"/>
    <property type="evidence" value="ECO:0007669"/>
    <property type="project" value="TreeGrafter"/>
</dbReference>
<keyword evidence="1" id="KW-1015">Disulfide bond</keyword>
<dbReference type="Pfam" id="PF00754">
    <property type="entry name" value="F5_F8_type_C"/>
    <property type="match status" value="1"/>
</dbReference>
<dbReference type="Ensembl" id="ENSSRHT00000061409.1">
    <property type="protein sequence ID" value="ENSSRHP00000059744.1"/>
    <property type="gene ID" value="ENSSRHG00000029922.1"/>
</dbReference>
<dbReference type="Proteomes" id="UP000472270">
    <property type="component" value="Unassembled WGS sequence"/>
</dbReference>
<reference evidence="3" key="2">
    <citation type="submission" date="2025-09" db="UniProtKB">
        <authorList>
            <consortium name="Ensembl"/>
        </authorList>
    </citation>
    <scope>IDENTIFICATION</scope>
</reference>
<dbReference type="Gene3D" id="2.60.120.260">
    <property type="entry name" value="Galactose-binding domain-like"/>
    <property type="match status" value="2"/>
</dbReference>
<dbReference type="SMART" id="SM00231">
    <property type="entry name" value="FA58C"/>
    <property type="match status" value="1"/>
</dbReference>
<accession>A0A673KAU1</accession>